<dbReference type="PANTHER" id="PTHR43194">
    <property type="entry name" value="HYDROLASE ALPHA/BETA FOLD FAMILY"/>
    <property type="match status" value="1"/>
</dbReference>
<dbReference type="PRINTS" id="PR00111">
    <property type="entry name" value="ABHYDROLASE"/>
</dbReference>
<keyword evidence="3" id="KW-1185">Reference proteome</keyword>
<dbReference type="Pfam" id="PF12146">
    <property type="entry name" value="Hydrolase_4"/>
    <property type="match status" value="1"/>
</dbReference>
<evidence type="ECO:0000313" key="3">
    <source>
        <dbReference type="Proteomes" id="UP001595533"/>
    </source>
</evidence>
<name>A0ABV7JG65_9GAMM</name>
<dbReference type="Proteomes" id="UP001595533">
    <property type="component" value="Unassembled WGS sequence"/>
</dbReference>
<dbReference type="InterPro" id="IPR022742">
    <property type="entry name" value="Hydrolase_4"/>
</dbReference>
<dbReference type="InterPro" id="IPR000073">
    <property type="entry name" value="AB_hydrolase_1"/>
</dbReference>
<sequence>MVNLPSQTRQHKNNIILIHGLGLGDWVFNEQFVPYFQSQGYEVTLITLPGHSAQDDAGTRQHISLQRCIAHVKNTIKQITGPYVLIGMSMGGGICQHIMADAQGLEQLKGAILLSSVPPTNSLVFTLRMCQKMAVQSPDVLIDFFCNKTNQKLIFSPHSLTHMPAKTIDHFVNQIIPGFALLEYEVFFQDLFKKAPQINHPLMVIGGQEDALFPAEVTQFLASYYNTTPHILPDLGHMIPIETNYLHSLQVMEPFLHEVFR</sequence>
<gene>
    <name evidence="2" type="ORF">ACFODZ_12660</name>
</gene>
<dbReference type="InterPro" id="IPR050228">
    <property type="entry name" value="Carboxylesterase_BioH"/>
</dbReference>
<dbReference type="SUPFAM" id="SSF53474">
    <property type="entry name" value="alpha/beta-Hydrolases"/>
    <property type="match status" value="1"/>
</dbReference>
<dbReference type="EMBL" id="JBHRTS010000007">
    <property type="protein sequence ID" value="MFC3195096.1"/>
    <property type="molecule type" value="Genomic_DNA"/>
</dbReference>
<keyword evidence="2" id="KW-0378">Hydrolase</keyword>
<accession>A0ABV7JG65</accession>
<feature type="domain" description="Serine aminopeptidase S33" evidence="1">
    <location>
        <begin position="10"/>
        <end position="243"/>
    </location>
</feature>
<dbReference type="PANTHER" id="PTHR43194:SF2">
    <property type="entry name" value="PEROXISOMAL MEMBRANE PROTEIN LPX1"/>
    <property type="match status" value="1"/>
</dbReference>
<comment type="caution">
    <text evidence="2">The sequence shown here is derived from an EMBL/GenBank/DDBJ whole genome shotgun (WGS) entry which is preliminary data.</text>
</comment>
<dbReference type="Gene3D" id="3.40.50.1820">
    <property type="entry name" value="alpha/beta hydrolase"/>
    <property type="match status" value="1"/>
</dbReference>
<protein>
    <submittedName>
        <fullName evidence="2">Alpha/beta hydrolase</fullName>
    </submittedName>
</protein>
<dbReference type="InterPro" id="IPR029058">
    <property type="entry name" value="AB_hydrolase_fold"/>
</dbReference>
<dbReference type="RefSeq" id="WP_077411811.1">
    <property type="nucleotide sequence ID" value="NZ_JBHRTS010000007.1"/>
</dbReference>
<evidence type="ECO:0000259" key="1">
    <source>
        <dbReference type="Pfam" id="PF12146"/>
    </source>
</evidence>
<reference evidence="3" key="1">
    <citation type="journal article" date="2019" name="Int. J. Syst. Evol. Microbiol.">
        <title>The Global Catalogue of Microorganisms (GCM) 10K type strain sequencing project: providing services to taxonomists for standard genome sequencing and annotation.</title>
        <authorList>
            <consortium name="The Broad Institute Genomics Platform"/>
            <consortium name="The Broad Institute Genome Sequencing Center for Infectious Disease"/>
            <person name="Wu L."/>
            <person name="Ma J."/>
        </authorList>
    </citation>
    <scope>NUCLEOTIDE SEQUENCE [LARGE SCALE GENOMIC DNA]</scope>
    <source>
        <strain evidence="3">KCTC 42953</strain>
    </source>
</reference>
<organism evidence="2 3">
    <name type="scientific">Marinicella sediminis</name>
    <dbReference type="NCBI Taxonomy" id="1792834"/>
    <lineage>
        <taxon>Bacteria</taxon>
        <taxon>Pseudomonadati</taxon>
        <taxon>Pseudomonadota</taxon>
        <taxon>Gammaproteobacteria</taxon>
        <taxon>Lysobacterales</taxon>
        <taxon>Marinicellaceae</taxon>
        <taxon>Marinicella</taxon>
    </lineage>
</organism>
<evidence type="ECO:0000313" key="2">
    <source>
        <dbReference type="EMBL" id="MFC3195096.1"/>
    </source>
</evidence>
<proteinExistence type="predicted"/>
<dbReference type="GO" id="GO:0016787">
    <property type="term" value="F:hydrolase activity"/>
    <property type="evidence" value="ECO:0007669"/>
    <property type="project" value="UniProtKB-KW"/>
</dbReference>